<dbReference type="Pfam" id="PF01124">
    <property type="entry name" value="MAPEG"/>
    <property type="match status" value="1"/>
</dbReference>
<feature type="transmembrane region" description="Helical" evidence="5">
    <location>
        <begin position="117"/>
        <end position="135"/>
    </location>
</feature>
<dbReference type="GO" id="GO:0016020">
    <property type="term" value="C:membrane"/>
    <property type="evidence" value="ECO:0007669"/>
    <property type="project" value="UniProtKB-SubCell"/>
</dbReference>
<evidence type="ECO:0000256" key="3">
    <source>
        <dbReference type="ARBA" id="ARBA00022989"/>
    </source>
</evidence>
<dbReference type="InterPro" id="IPR023352">
    <property type="entry name" value="MAPEG-like_dom_sf"/>
</dbReference>
<evidence type="ECO:0000256" key="1">
    <source>
        <dbReference type="ARBA" id="ARBA00004370"/>
    </source>
</evidence>
<evidence type="ECO:0000256" key="4">
    <source>
        <dbReference type="ARBA" id="ARBA00023136"/>
    </source>
</evidence>
<name>A0A1Y5RHY3_9PROT</name>
<feature type="transmembrane region" description="Helical" evidence="5">
    <location>
        <begin position="13"/>
        <end position="33"/>
    </location>
</feature>
<accession>A0A1Y5RHY3</accession>
<dbReference type="Proteomes" id="UP000193200">
    <property type="component" value="Unassembled WGS sequence"/>
</dbReference>
<evidence type="ECO:0000313" key="6">
    <source>
        <dbReference type="EMBL" id="SLN17866.1"/>
    </source>
</evidence>
<dbReference type="RefSeq" id="WP_085881704.1">
    <property type="nucleotide sequence ID" value="NZ_FWFR01000001.1"/>
</dbReference>
<evidence type="ECO:0000256" key="2">
    <source>
        <dbReference type="ARBA" id="ARBA00022692"/>
    </source>
</evidence>
<keyword evidence="7" id="KW-1185">Reference proteome</keyword>
<evidence type="ECO:0000313" key="7">
    <source>
        <dbReference type="Proteomes" id="UP000193200"/>
    </source>
</evidence>
<protein>
    <submittedName>
        <fullName evidence="6">MAPEG family protein</fullName>
    </submittedName>
</protein>
<dbReference type="PANTHER" id="PTHR35371:SF1">
    <property type="entry name" value="BLR7753 PROTEIN"/>
    <property type="match status" value="1"/>
</dbReference>
<dbReference type="OrthoDB" id="7743618at2"/>
<evidence type="ECO:0000256" key="5">
    <source>
        <dbReference type="SAM" id="Phobius"/>
    </source>
</evidence>
<dbReference type="SUPFAM" id="SSF161084">
    <property type="entry name" value="MAPEG domain-like"/>
    <property type="match status" value="1"/>
</dbReference>
<gene>
    <name evidence="6" type="ORF">OCH7691_00357</name>
</gene>
<sequence>MPTDLLLIDELRVLAYVALLSLLLWIPYIAGAAGKRGLAAGMGYPTGQYEDMPGWVQRANRAHLNMVENLAPFAALILVATLSGSTNDTTALAAWVFLAARIGHAVIMIAGIPVARTLIFTVGWLANLVIFWQIVA</sequence>
<keyword evidence="2 5" id="KW-0812">Transmembrane</keyword>
<dbReference type="PANTHER" id="PTHR35371">
    <property type="entry name" value="INNER MEMBRANE PROTEIN"/>
    <property type="match status" value="1"/>
</dbReference>
<comment type="subcellular location">
    <subcellularLocation>
        <location evidence="1">Membrane</location>
    </subcellularLocation>
</comment>
<keyword evidence="4 5" id="KW-0472">Membrane</keyword>
<organism evidence="6 7">
    <name type="scientific">Oceanibacterium hippocampi</name>
    <dbReference type="NCBI Taxonomy" id="745714"/>
    <lineage>
        <taxon>Bacteria</taxon>
        <taxon>Pseudomonadati</taxon>
        <taxon>Pseudomonadota</taxon>
        <taxon>Alphaproteobacteria</taxon>
        <taxon>Sneathiellales</taxon>
        <taxon>Sneathiellaceae</taxon>
        <taxon>Oceanibacterium</taxon>
    </lineage>
</organism>
<dbReference type="InParanoid" id="A0A1Y5RHY3"/>
<reference evidence="6 7" key="1">
    <citation type="submission" date="2017-03" db="EMBL/GenBank/DDBJ databases">
        <authorList>
            <person name="Afonso C.L."/>
            <person name="Miller P.J."/>
            <person name="Scott M.A."/>
            <person name="Spackman E."/>
            <person name="Goraichik I."/>
            <person name="Dimitrov K.M."/>
            <person name="Suarez D.L."/>
            <person name="Swayne D.E."/>
        </authorList>
    </citation>
    <scope>NUCLEOTIDE SEQUENCE [LARGE SCALE GENOMIC DNA]</scope>
    <source>
        <strain evidence="6 7">CECT 7691</strain>
    </source>
</reference>
<proteinExistence type="predicted"/>
<dbReference type="AlphaFoldDB" id="A0A1Y5RHY3"/>
<dbReference type="InterPro" id="IPR001129">
    <property type="entry name" value="Membr-assoc_MAPEG"/>
</dbReference>
<dbReference type="Gene3D" id="1.20.120.550">
    <property type="entry name" value="Membrane associated eicosanoid/glutathione metabolism-like domain"/>
    <property type="match status" value="1"/>
</dbReference>
<dbReference type="EMBL" id="FWFR01000001">
    <property type="protein sequence ID" value="SLN17866.1"/>
    <property type="molecule type" value="Genomic_DNA"/>
</dbReference>
<keyword evidence="3 5" id="KW-1133">Transmembrane helix</keyword>